<organism evidence="2 3">
    <name type="scientific">Bifidobacterium cuniculi</name>
    <dbReference type="NCBI Taxonomy" id="1688"/>
    <lineage>
        <taxon>Bacteria</taxon>
        <taxon>Bacillati</taxon>
        <taxon>Actinomycetota</taxon>
        <taxon>Actinomycetes</taxon>
        <taxon>Bifidobacteriales</taxon>
        <taxon>Bifidobacteriaceae</taxon>
        <taxon>Bifidobacterium</taxon>
    </lineage>
</organism>
<reference evidence="2 3" key="1">
    <citation type="submission" date="2014-03" db="EMBL/GenBank/DDBJ databases">
        <title>Genomics of Bifidobacteria.</title>
        <authorList>
            <person name="Ventura M."/>
            <person name="Milani C."/>
            <person name="Lugli G.A."/>
        </authorList>
    </citation>
    <scope>NUCLEOTIDE SEQUENCE [LARGE SCALE GENOMIC DNA]</scope>
    <source>
        <strain evidence="2 3">LMG 10738</strain>
    </source>
</reference>
<dbReference type="Proteomes" id="UP000029067">
    <property type="component" value="Unassembled WGS sequence"/>
</dbReference>
<evidence type="ECO:0000313" key="3">
    <source>
        <dbReference type="Proteomes" id="UP000029067"/>
    </source>
</evidence>
<dbReference type="EMBL" id="JGYV01000041">
    <property type="protein sequence ID" value="KFI56335.1"/>
    <property type="molecule type" value="Genomic_DNA"/>
</dbReference>
<keyword evidence="3" id="KW-1185">Reference proteome</keyword>
<proteinExistence type="predicted"/>
<sequence length="80" mass="8597">MSTNASSGSRRKNSHDASVFDSHASRIMVEARLSTSLVHTSTTPVTRLTAPARHTEVTIAHISALPNGTRSRPSWVVTSL</sequence>
<evidence type="ECO:0000256" key="1">
    <source>
        <dbReference type="SAM" id="MobiDB-lite"/>
    </source>
</evidence>
<name>A0A087AC35_9BIFI</name>
<comment type="caution">
    <text evidence="2">The sequence shown here is derived from an EMBL/GenBank/DDBJ whole genome shotgun (WGS) entry which is preliminary data.</text>
</comment>
<feature type="region of interest" description="Disordered" evidence="1">
    <location>
        <begin position="1"/>
        <end position="20"/>
    </location>
</feature>
<accession>A0A087AC35</accession>
<gene>
    <name evidence="2" type="ORF">BCUN_2240</name>
</gene>
<dbReference type="STRING" id="1688.BCUN_2240"/>
<dbReference type="AlphaFoldDB" id="A0A087AC35"/>
<evidence type="ECO:0000313" key="2">
    <source>
        <dbReference type="EMBL" id="KFI56335.1"/>
    </source>
</evidence>
<protein>
    <submittedName>
        <fullName evidence="2">Uncharacterized protein</fullName>
    </submittedName>
</protein>